<keyword evidence="2" id="KW-1185">Reference proteome</keyword>
<organism evidence="1 2">
    <name type="scientific">Fusarium flagelliforme</name>
    <dbReference type="NCBI Taxonomy" id="2675880"/>
    <lineage>
        <taxon>Eukaryota</taxon>
        <taxon>Fungi</taxon>
        <taxon>Dikarya</taxon>
        <taxon>Ascomycota</taxon>
        <taxon>Pezizomycotina</taxon>
        <taxon>Sordariomycetes</taxon>
        <taxon>Hypocreomycetidae</taxon>
        <taxon>Hypocreales</taxon>
        <taxon>Nectriaceae</taxon>
        <taxon>Fusarium</taxon>
        <taxon>Fusarium incarnatum-equiseti species complex</taxon>
    </lineage>
</organism>
<feature type="non-terminal residue" evidence="1">
    <location>
        <position position="596"/>
    </location>
</feature>
<comment type="caution">
    <text evidence="1">The sequence shown here is derived from an EMBL/GenBank/DDBJ whole genome shotgun (WGS) entry which is preliminary data.</text>
</comment>
<dbReference type="AlphaFoldDB" id="A0A395MKX0"/>
<accession>A0A395MKX0</accession>
<proteinExistence type="predicted"/>
<sequence>MAEILGLASSIITVVGVAGKLGTSTIRLKRLWNEVQDIPASIQRCIEHLELLAPAIEDMDDEFQRTRTMVQNDSAAKRSLEYSRKAVATLECLVRDMETQLTTAKKGRKLVAQLKVRMKKEVIEEHQQQLQSVLQLVGLSQQTYLIALSRAQPEIIISEIRNWQDSNHGQLVSGNADEDDVATGHEQTTGITAQALYSSYGSRNWWASKYYIPWRNAGLFGRISYVSRESVDNISTSQLRVQPPNWLASKAWDLQVCRALTGWNIQMRTWITRPYETDIFKWVMIGSADQVVEAIMNKEASLYDRNPAGHSLAVLALFCSNLKVLGRLIDLGISLDDFDVEDAIDALFQTRINPNVKDFQELNQTWEDHKEELLKDVTDEQSGLDKVARTTNLWKFLGYFPTAQPADFIWGIDWGMVDPQVAFETISQGLVNLNELRRSTLEDYRLQDFAIQYLHEYLNCSPWMDNWRLVAQKLFQGAAWEDLVALNIDQIVKDIWQWQLPLGAFGKWLDRVLAMLKEDFIQAGIVFEGVTSPQCIVGCKKGESGLGTMWMSTDDCSALWDPYVEELAGEFWYTVENIPLAVPGSWLCDDEDDDIS</sequence>
<name>A0A395MKX0_9HYPO</name>
<evidence type="ECO:0000313" key="2">
    <source>
        <dbReference type="Proteomes" id="UP000265631"/>
    </source>
</evidence>
<dbReference type="EMBL" id="PXXK01000203">
    <property type="protein sequence ID" value="RFN48572.1"/>
    <property type="molecule type" value="Genomic_DNA"/>
</dbReference>
<protein>
    <submittedName>
        <fullName evidence="1">Uncharacterized protein</fullName>
    </submittedName>
</protein>
<dbReference type="Proteomes" id="UP000265631">
    <property type="component" value="Unassembled WGS sequence"/>
</dbReference>
<reference evidence="1 2" key="1">
    <citation type="journal article" date="2018" name="PLoS Pathog.">
        <title>Evolution of structural diversity of trichothecenes, a family of toxins produced by plant pathogenic and entomopathogenic fungi.</title>
        <authorList>
            <person name="Proctor R.H."/>
            <person name="McCormick S.P."/>
            <person name="Kim H.S."/>
            <person name="Cardoza R.E."/>
            <person name="Stanley A.M."/>
            <person name="Lindo L."/>
            <person name="Kelly A."/>
            <person name="Brown D.W."/>
            <person name="Lee T."/>
            <person name="Vaughan M.M."/>
            <person name="Alexander N.J."/>
            <person name="Busman M."/>
            <person name="Gutierrez S."/>
        </authorList>
    </citation>
    <scope>NUCLEOTIDE SEQUENCE [LARGE SCALE GENOMIC DNA]</scope>
    <source>
        <strain evidence="1 2">NRRL 13405</strain>
    </source>
</reference>
<gene>
    <name evidence="1" type="ORF">FIE12Z_7152</name>
</gene>
<dbReference type="STRING" id="2594813.A0A395MKX0"/>
<evidence type="ECO:0000313" key="1">
    <source>
        <dbReference type="EMBL" id="RFN48572.1"/>
    </source>
</evidence>